<name>A0A176RSH5_9GAMM</name>
<evidence type="ECO:0000313" key="2">
    <source>
        <dbReference type="Proteomes" id="UP000076962"/>
    </source>
</evidence>
<protein>
    <submittedName>
        <fullName evidence="1">Uncharacterized protein</fullName>
    </submittedName>
</protein>
<reference evidence="1 2" key="1">
    <citation type="submission" date="2016-05" db="EMBL/GenBank/DDBJ databases">
        <title>Single-cell genome of chain-forming Candidatus Thiomargarita nelsonii and comparison to other large sulfur-oxidizing bacteria.</title>
        <authorList>
            <person name="Winkel M."/>
            <person name="Salman V."/>
            <person name="Woyke T."/>
            <person name="Schulz-Vogt H."/>
            <person name="Richter M."/>
            <person name="Flood B."/>
            <person name="Bailey J."/>
            <person name="Amann R."/>
            <person name="Mussmann M."/>
        </authorList>
    </citation>
    <scope>NUCLEOTIDE SEQUENCE [LARGE SCALE GENOMIC DNA]</scope>
    <source>
        <strain evidence="1 2">THI036</strain>
    </source>
</reference>
<proteinExistence type="predicted"/>
<gene>
    <name evidence="1" type="ORF">THIOM_005738</name>
</gene>
<dbReference type="AlphaFoldDB" id="A0A176RSH5"/>
<organism evidence="1 2">
    <name type="scientific">Candidatus Thiomargarita nelsonii</name>
    <dbReference type="NCBI Taxonomy" id="1003181"/>
    <lineage>
        <taxon>Bacteria</taxon>
        <taxon>Pseudomonadati</taxon>
        <taxon>Pseudomonadota</taxon>
        <taxon>Gammaproteobacteria</taxon>
        <taxon>Thiotrichales</taxon>
        <taxon>Thiotrichaceae</taxon>
        <taxon>Thiomargarita</taxon>
    </lineage>
</organism>
<dbReference type="Proteomes" id="UP000076962">
    <property type="component" value="Unassembled WGS sequence"/>
</dbReference>
<evidence type="ECO:0000313" key="1">
    <source>
        <dbReference type="EMBL" id="OAD18656.1"/>
    </source>
</evidence>
<keyword evidence="2" id="KW-1185">Reference proteome</keyword>
<sequence length="67" mass="7696">MAVEVGIFIHKWLLIIKLNLCIKSAKNLGHTQKYRVLRAGTKTESTFEPKGKRIFTTPDRCYSINNC</sequence>
<comment type="caution">
    <text evidence="1">The sequence shown here is derived from an EMBL/GenBank/DDBJ whole genome shotgun (WGS) entry which is preliminary data.</text>
</comment>
<dbReference type="EMBL" id="LUTY01003145">
    <property type="protein sequence ID" value="OAD18656.1"/>
    <property type="molecule type" value="Genomic_DNA"/>
</dbReference>
<accession>A0A176RSH5</accession>